<protein>
    <submittedName>
        <fullName evidence="1">Uncharacterized protein</fullName>
    </submittedName>
</protein>
<dbReference type="Proteomes" id="UP001218488">
    <property type="component" value="Chromosome"/>
</dbReference>
<sequence length="72" mass="8270">MQTNLSVVEIDKDYVVDILVQNHQEQGKEEEMKFYEVHDPYYALSKAKTEENAMTIYTDVVAADDGGLTERI</sequence>
<name>A0AC61YUE3_BACIA</name>
<gene>
    <name evidence="1" type="ORF">P5627_09970</name>
</gene>
<organism evidence="1 2">
    <name type="scientific">Bacillus safensis</name>
    <dbReference type="NCBI Taxonomy" id="561879"/>
    <lineage>
        <taxon>Bacteria</taxon>
        <taxon>Bacillati</taxon>
        <taxon>Bacillota</taxon>
        <taxon>Bacilli</taxon>
        <taxon>Bacillales</taxon>
        <taxon>Bacillaceae</taxon>
        <taxon>Bacillus</taxon>
    </lineage>
</organism>
<proteinExistence type="predicted"/>
<reference evidence="1" key="1">
    <citation type="submission" date="2025-02" db="EMBL/GenBank/DDBJ databases">
        <title>Complete genome sequences of 52 Bacillus and Priestia strains isolated from West-African fermentations and 26 reference strains from the DSMZ collection.</title>
        <authorList>
            <person name="Wiedenbein E.S."/>
            <person name="Canoy T.S."/>
            <person name="Hui Y."/>
            <person name="Parkouda C."/>
            <person name="Dawende C."/>
            <person name="Ametefe E."/>
            <person name="Jespersen L."/>
            <person name="Nielsen D.S."/>
        </authorList>
    </citation>
    <scope>NUCLEOTIDE SEQUENCE</scope>
    <source>
        <strain evidence="1">PRO33</strain>
    </source>
</reference>
<evidence type="ECO:0000313" key="1">
    <source>
        <dbReference type="EMBL" id="WGD99008.1"/>
    </source>
</evidence>
<accession>A0AC61YUE3</accession>
<dbReference type="EMBL" id="CP121752">
    <property type="protein sequence ID" value="WGD99008.1"/>
    <property type="molecule type" value="Genomic_DNA"/>
</dbReference>
<evidence type="ECO:0000313" key="2">
    <source>
        <dbReference type="Proteomes" id="UP001218488"/>
    </source>
</evidence>